<organism evidence="2 3">
    <name type="scientific">Arthrobacter citreus</name>
    <dbReference type="NCBI Taxonomy" id="1670"/>
    <lineage>
        <taxon>Bacteria</taxon>
        <taxon>Bacillati</taxon>
        <taxon>Actinomycetota</taxon>
        <taxon>Actinomycetes</taxon>
        <taxon>Micrococcales</taxon>
        <taxon>Micrococcaceae</taxon>
        <taxon>Arthrobacter</taxon>
    </lineage>
</organism>
<proteinExistence type="predicted"/>
<sequence length="68" mass="7359">MMEKTSQASPAENPWPQEHIHTADPAVNSVLEQLGTLAGIPVSNHQGVYTALHDALLAELNTDPSEER</sequence>
<feature type="compositionally biased region" description="Polar residues" evidence="1">
    <location>
        <begin position="1"/>
        <end position="10"/>
    </location>
</feature>
<evidence type="ECO:0000313" key="3">
    <source>
        <dbReference type="Proteomes" id="UP001448858"/>
    </source>
</evidence>
<accession>A0ABZ2ZRI4</accession>
<feature type="region of interest" description="Disordered" evidence="1">
    <location>
        <begin position="1"/>
        <end position="26"/>
    </location>
</feature>
<dbReference type="EMBL" id="CP151657">
    <property type="protein sequence ID" value="WZP14395.1"/>
    <property type="molecule type" value="Genomic_DNA"/>
</dbReference>
<dbReference type="RefSeq" id="WP_342022048.1">
    <property type="nucleotide sequence ID" value="NZ_CP151657.1"/>
</dbReference>
<reference evidence="2 3" key="1">
    <citation type="submission" date="2024-04" db="EMBL/GenBank/DDBJ databases">
        <title>Arthrobacter sp. from Plains bison fecal sample.</title>
        <authorList>
            <person name="Ruzzini A."/>
        </authorList>
    </citation>
    <scope>NUCLEOTIDE SEQUENCE [LARGE SCALE GENOMIC DNA]</scope>
    <source>
        <strain evidence="2 3">EINP1</strain>
    </source>
</reference>
<protein>
    <submittedName>
        <fullName evidence="2">Uncharacterized protein</fullName>
    </submittedName>
</protein>
<evidence type="ECO:0000256" key="1">
    <source>
        <dbReference type="SAM" id="MobiDB-lite"/>
    </source>
</evidence>
<evidence type="ECO:0000313" key="2">
    <source>
        <dbReference type="EMBL" id="WZP14395.1"/>
    </source>
</evidence>
<name>A0ABZ2ZRI4_9MICC</name>
<gene>
    <name evidence="2" type="ORF">AAE021_09180</name>
</gene>
<dbReference type="Proteomes" id="UP001448858">
    <property type="component" value="Chromosome"/>
</dbReference>
<keyword evidence="3" id="KW-1185">Reference proteome</keyword>